<organism evidence="9 10">
    <name type="scientific">Halotalea alkalilenta</name>
    <dbReference type="NCBI Taxonomy" id="376489"/>
    <lineage>
        <taxon>Bacteria</taxon>
        <taxon>Pseudomonadati</taxon>
        <taxon>Pseudomonadota</taxon>
        <taxon>Gammaproteobacteria</taxon>
        <taxon>Oceanospirillales</taxon>
        <taxon>Halomonadaceae</taxon>
        <taxon>Halotalea</taxon>
    </lineage>
</organism>
<dbReference type="KEGG" id="haa:A5892_04895"/>
<feature type="transmembrane region" description="Helical" evidence="7">
    <location>
        <begin position="169"/>
        <end position="191"/>
    </location>
</feature>
<protein>
    <submittedName>
        <fullName evidence="9">MFS transporter</fullName>
    </submittedName>
</protein>
<feature type="transmembrane region" description="Helical" evidence="7">
    <location>
        <begin position="304"/>
        <end position="325"/>
    </location>
</feature>
<feature type="transmembrane region" description="Helical" evidence="7">
    <location>
        <begin position="440"/>
        <end position="460"/>
    </location>
</feature>
<feature type="domain" description="Major facilitator superfamily (MFS) profile" evidence="8">
    <location>
        <begin position="17"/>
        <end position="464"/>
    </location>
</feature>
<dbReference type="InterPro" id="IPR011701">
    <property type="entry name" value="MFS"/>
</dbReference>
<dbReference type="PROSITE" id="PS50850">
    <property type="entry name" value="MFS"/>
    <property type="match status" value="1"/>
</dbReference>
<evidence type="ECO:0000256" key="3">
    <source>
        <dbReference type="ARBA" id="ARBA00022475"/>
    </source>
</evidence>
<feature type="transmembrane region" description="Helical" evidence="7">
    <location>
        <begin position="203"/>
        <end position="221"/>
    </location>
</feature>
<comment type="subcellular location">
    <subcellularLocation>
        <location evidence="1">Cell membrane</location>
        <topology evidence="1">Multi-pass membrane protein</topology>
    </subcellularLocation>
</comment>
<keyword evidence="3" id="KW-1003">Cell membrane</keyword>
<dbReference type="Pfam" id="PF07690">
    <property type="entry name" value="MFS_1"/>
    <property type="match status" value="1"/>
</dbReference>
<evidence type="ECO:0000259" key="8">
    <source>
        <dbReference type="PROSITE" id="PS50850"/>
    </source>
</evidence>
<dbReference type="RefSeq" id="WP_064121852.1">
    <property type="nucleotide sequence ID" value="NZ_CP015243.1"/>
</dbReference>
<feature type="transmembrane region" description="Helical" evidence="7">
    <location>
        <begin position="233"/>
        <end position="250"/>
    </location>
</feature>
<feature type="transmembrane region" description="Helical" evidence="7">
    <location>
        <begin position="55"/>
        <end position="75"/>
    </location>
</feature>
<evidence type="ECO:0000256" key="4">
    <source>
        <dbReference type="ARBA" id="ARBA00022692"/>
    </source>
</evidence>
<dbReference type="Gene3D" id="1.20.1720.10">
    <property type="entry name" value="Multidrug resistance protein D"/>
    <property type="match status" value="1"/>
</dbReference>
<feature type="transmembrane region" description="Helical" evidence="7">
    <location>
        <begin position="141"/>
        <end position="163"/>
    </location>
</feature>
<dbReference type="PRINTS" id="PR01036">
    <property type="entry name" value="TCRTETB"/>
</dbReference>
<name>A0A172YCD7_9GAMM</name>
<feature type="transmembrane region" description="Helical" evidence="7">
    <location>
        <begin position="108"/>
        <end position="129"/>
    </location>
</feature>
<dbReference type="InterPro" id="IPR020846">
    <property type="entry name" value="MFS_dom"/>
</dbReference>
<evidence type="ECO:0000256" key="5">
    <source>
        <dbReference type="ARBA" id="ARBA00022989"/>
    </source>
</evidence>
<keyword evidence="5 7" id="KW-1133">Transmembrane helix</keyword>
<keyword evidence="2" id="KW-0813">Transport</keyword>
<keyword evidence="4 7" id="KW-0812">Transmembrane</keyword>
<dbReference type="STRING" id="376489.A5892_04895"/>
<dbReference type="GO" id="GO:0005886">
    <property type="term" value="C:plasma membrane"/>
    <property type="evidence" value="ECO:0007669"/>
    <property type="project" value="UniProtKB-SubCell"/>
</dbReference>
<dbReference type="Gene3D" id="1.20.1250.20">
    <property type="entry name" value="MFS general substrate transporter like domains"/>
    <property type="match status" value="1"/>
</dbReference>
<dbReference type="Proteomes" id="UP000077875">
    <property type="component" value="Chromosome"/>
</dbReference>
<keyword evidence="6 7" id="KW-0472">Membrane</keyword>
<dbReference type="InterPro" id="IPR036259">
    <property type="entry name" value="MFS_trans_sf"/>
</dbReference>
<evidence type="ECO:0000256" key="6">
    <source>
        <dbReference type="ARBA" id="ARBA00023136"/>
    </source>
</evidence>
<evidence type="ECO:0000313" key="10">
    <source>
        <dbReference type="Proteomes" id="UP000077875"/>
    </source>
</evidence>
<dbReference type="PANTHER" id="PTHR42718:SF46">
    <property type="entry name" value="BLR6921 PROTEIN"/>
    <property type="match status" value="1"/>
</dbReference>
<evidence type="ECO:0000256" key="1">
    <source>
        <dbReference type="ARBA" id="ARBA00004651"/>
    </source>
</evidence>
<gene>
    <name evidence="9" type="ORF">A5892_04895</name>
</gene>
<dbReference type="EMBL" id="CP015243">
    <property type="protein sequence ID" value="ANF56887.1"/>
    <property type="molecule type" value="Genomic_DNA"/>
</dbReference>
<sequence>MPPSTTSAVADSPSPALALLVAAAFFMEMLDATIIITAIPHIAASFDVPPVSLSIGISAYLVTVATFIPLSAWVAERFGARRVFTLALALFALASLACALSQNLAQFTFARIVQGIGGALMVPVGRLTVLRRYPKRELMKAIAIITWPGLTAPVLGPPLGGLITLHLSWHWIFLINLPIAAVGICLSLRLMPARASAARAAPFDLRGFTLCAFACLLLMSAVEGLAHLDGGRFAMLAVGAGGIAAGVFAVRHLKHHPHPLVALTPLEHPSFRVALLSGGLFRLSINTMPFLLPLMFQLSFGMDAFQAGLMLLALFAGNLCMKPLTSRVLSAIGFRRVLIINGVIQAASMAACALFTPEVPLALLIVILFLSGMSRSMQFTAFNTLAFSEMPSTKMGSANTLFSTSDQLSTGLGIATAALALQLFQALAGHDGPLIEDFHFALLGSAAIALVATFGPLRLAPEAGAEVARRGR</sequence>
<evidence type="ECO:0000256" key="2">
    <source>
        <dbReference type="ARBA" id="ARBA00022448"/>
    </source>
</evidence>
<keyword evidence="10" id="KW-1185">Reference proteome</keyword>
<dbReference type="AlphaFoldDB" id="A0A172YCD7"/>
<evidence type="ECO:0000313" key="9">
    <source>
        <dbReference type="EMBL" id="ANF56887.1"/>
    </source>
</evidence>
<accession>A0A172YCD7</accession>
<dbReference type="SUPFAM" id="SSF103473">
    <property type="entry name" value="MFS general substrate transporter"/>
    <property type="match status" value="1"/>
</dbReference>
<feature type="transmembrane region" description="Helical" evidence="7">
    <location>
        <begin position="271"/>
        <end position="292"/>
    </location>
</feature>
<dbReference type="GO" id="GO:0022857">
    <property type="term" value="F:transmembrane transporter activity"/>
    <property type="evidence" value="ECO:0007669"/>
    <property type="project" value="InterPro"/>
</dbReference>
<reference evidence="9 10" key="1">
    <citation type="submission" date="2016-04" db="EMBL/GenBank/DDBJ databases">
        <title>Complete Genome Sequence of Halotalea alkalilenta IHB B 13600.</title>
        <authorList>
            <person name="Swarnkar M.K."/>
            <person name="Sharma A."/>
            <person name="Kaushal K."/>
            <person name="Soni R."/>
            <person name="Rana S."/>
            <person name="Singh A.K."/>
            <person name="Gulati A."/>
        </authorList>
    </citation>
    <scope>NUCLEOTIDE SEQUENCE [LARGE SCALE GENOMIC DNA]</scope>
    <source>
        <strain evidence="9 10">IHB B 13600</strain>
    </source>
</reference>
<feature type="transmembrane region" description="Helical" evidence="7">
    <location>
        <begin position="82"/>
        <end position="102"/>
    </location>
</feature>
<evidence type="ECO:0000256" key="7">
    <source>
        <dbReference type="SAM" id="Phobius"/>
    </source>
</evidence>
<dbReference type="PANTHER" id="PTHR42718">
    <property type="entry name" value="MAJOR FACILITATOR SUPERFAMILY MULTIDRUG TRANSPORTER MFSC"/>
    <property type="match status" value="1"/>
</dbReference>
<proteinExistence type="predicted"/>